<comment type="subunit">
    <text evidence="11">Interacts with RPA2 subunit of the RPA trimer; this interaction mediates UNG2 recruitment to RPA-coated single-stranded DNA at stalled replication forks. Interacts with PCNA; this interaction mediates UNG2 recruitment to S-phase replication foci. Interacts (via N-terminus) with FAM72A.</text>
</comment>
<dbReference type="EMBL" id="GBHO01038424">
    <property type="protein sequence ID" value="JAG05180.1"/>
    <property type="molecule type" value="Transcribed_RNA"/>
</dbReference>
<evidence type="ECO:0000256" key="2">
    <source>
        <dbReference type="ARBA" id="ARBA00022553"/>
    </source>
</evidence>
<feature type="compositionally biased region" description="Basic and acidic residues" evidence="15">
    <location>
        <begin position="17"/>
        <end position="34"/>
    </location>
</feature>
<evidence type="ECO:0000256" key="14">
    <source>
        <dbReference type="RuleBase" id="RU003780"/>
    </source>
</evidence>
<keyword evidence="7 12" id="KW-0234">DNA repair</keyword>
<evidence type="ECO:0000256" key="13">
    <source>
        <dbReference type="PROSITE-ProRule" id="PRU10072"/>
    </source>
</evidence>
<dbReference type="NCBIfam" id="NF003591">
    <property type="entry name" value="PRK05254.1-4"/>
    <property type="match status" value="1"/>
</dbReference>
<evidence type="ECO:0000256" key="12">
    <source>
        <dbReference type="HAMAP-Rule" id="MF_03166"/>
    </source>
</evidence>
<keyword evidence="4 12" id="KW-0378">Hydrolase</keyword>
<dbReference type="NCBIfam" id="NF003589">
    <property type="entry name" value="PRK05254.1-2"/>
    <property type="match status" value="1"/>
</dbReference>
<dbReference type="NCBIfam" id="NF003588">
    <property type="entry name" value="PRK05254.1-1"/>
    <property type="match status" value="1"/>
</dbReference>
<dbReference type="SMART" id="SM00986">
    <property type="entry name" value="UDG"/>
    <property type="match status" value="1"/>
</dbReference>
<evidence type="ECO:0000313" key="19">
    <source>
        <dbReference type="EMBL" id="JAQ09769.1"/>
    </source>
</evidence>
<protein>
    <recommendedName>
        <fullName evidence="12 14">Uracil-DNA glycosylase</fullName>
        <shortName evidence="12">UDG</shortName>
        <ecNumber evidence="12 14">3.2.2.27</ecNumber>
    </recommendedName>
</protein>
<evidence type="ECO:0000256" key="7">
    <source>
        <dbReference type="ARBA" id="ARBA00023204"/>
    </source>
</evidence>
<reference evidence="18" key="2">
    <citation type="submission" date="2014-07" db="EMBL/GenBank/DDBJ databases">
        <authorList>
            <person name="Hull J."/>
        </authorList>
    </citation>
    <scope>NUCLEOTIDE SEQUENCE</scope>
</reference>
<evidence type="ECO:0000256" key="3">
    <source>
        <dbReference type="ARBA" id="ARBA00022763"/>
    </source>
</evidence>
<evidence type="ECO:0000313" key="17">
    <source>
        <dbReference type="EMBL" id="JAG05179.1"/>
    </source>
</evidence>
<keyword evidence="8 12" id="KW-0539">Nucleus</keyword>
<sequence>MSQKKLSSFFKPLQKTPLKDIQRTLESGCKRKAEMLGSDGESESPKSKNPKNEDSTTSETNEPASHVNVERKFADENAPVVCDENKPLEPFQSTLKFKVPNDDIRAEIADMASRLPVLDTRMGPTWFRALKPEFKKPYFEKLSKFVIEERKRAEIFPPPDKVWSWTKECSLENIKVVILGQDPYHNPGQAHGLCFSVQIPVKPPPSLLNMYKELANDIEGFVPPKHGYLVGWARQGVLLLNACLTVRKNMPNSHKDQGWENLTTAVIKYLNDHKTGIVFLLWGSYAQKKADFVDKKKHCVLKTVHPSPLSASRGWFGNKHFSKCNEYLVSIGKRPIDWTRLPEK</sequence>
<dbReference type="Pfam" id="PF03167">
    <property type="entry name" value="UDG"/>
    <property type="match status" value="1"/>
</dbReference>
<dbReference type="InterPro" id="IPR036895">
    <property type="entry name" value="Uracil-DNA_glycosylase-like_sf"/>
</dbReference>
<organism evidence="18">
    <name type="scientific">Lygus hesperus</name>
    <name type="common">Western plant bug</name>
    <dbReference type="NCBI Taxonomy" id="30085"/>
    <lineage>
        <taxon>Eukaryota</taxon>
        <taxon>Metazoa</taxon>
        <taxon>Ecdysozoa</taxon>
        <taxon>Arthropoda</taxon>
        <taxon>Hexapoda</taxon>
        <taxon>Insecta</taxon>
        <taxon>Pterygota</taxon>
        <taxon>Neoptera</taxon>
        <taxon>Paraneoptera</taxon>
        <taxon>Hemiptera</taxon>
        <taxon>Heteroptera</taxon>
        <taxon>Panheteroptera</taxon>
        <taxon>Cimicomorpha</taxon>
        <taxon>Miridae</taxon>
        <taxon>Mirini</taxon>
        <taxon>Lygus</taxon>
    </lineage>
</organism>
<evidence type="ECO:0000256" key="4">
    <source>
        <dbReference type="ARBA" id="ARBA00022801"/>
    </source>
</evidence>
<dbReference type="EC" id="3.2.2.27" evidence="12 14"/>
<dbReference type="InterPro" id="IPR018085">
    <property type="entry name" value="Ura-DNA_Glyclase_AS"/>
</dbReference>
<evidence type="ECO:0000256" key="1">
    <source>
        <dbReference type="ARBA" id="ARBA00008184"/>
    </source>
</evidence>
<dbReference type="SMART" id="SM00987">
    <property type="entry name" value="UreE_C"/>
    <property type="match status" value="1"/>
</dbReference>
<dbReference type="HAMAP" id="MF_00148">
    <property type="entry name" value="UDG"/>
    <property type="match status" value="1"/>
</dbReference>
<evidence type="ECO:0000256" key="10">
    <source>
        <dbReference type="ARBA" id="ARBA00052828"/>
    </source>
</evidence>
<dbReference type="GO" id="GO:0004844">
    <property type="term" value="F:uracil DNA N-glycosylase activity"/>
    <property type="evidence" value="ECO:0007669"/>
    <property type="project" value="UniProtKB-UniRule"/>
</dbReference>
<dbReference type="SUPFAM" id="SSF52141">
    <property type="entry name" value="Uracil-DNA glycosylase-like"/>
    <property type="match status" value="1"/>
</dbReference>
<evidence type="ECO:0000256" key="5">
    <source>
        <dbReference type="ARBA" id="ARBA00022990"/>
    </source>
</evidence>
<dbReference type="GO" id="GO:0005739">
    <property type="term" value="C:mitochondrion"/>
    <property type="evidence" value="ECO:0007669"/>
    <property type="project" value="UniProtKB-SubCell"/>
</dbReference>
<proteinExistence type="inferred from homology"/>
<keyword evidence="6 12" id="KW-0496">Mitochondrion</keyword>
<keyword evidence="2" id="KW-0597">Phosphoprotein</keyword>
<comment type="catalytic activity">
    <reaction evidence="10">
        <text>a 2'-deoxyuridine in single-stranded DNA + H2O = a 2'-deoxyribose 5'-monophosphate in single-stranded DNA + uracil</text>
        <dbReference type="Rhea" id="RHEA:81459"/>
        <dbReference type="Rhea" id="RHEA-COMP:12847"/>
        <dbReference type="Rhea" id="RHEA-COMP:19684"/>
        <dbReference type="ChEBI" id="CHEBI:15377"/>
        <dbReference type="ChEBI" id="CHEBI:17568"/>
        <dbReference type="ChEBI" id="CHEBI:133902"/>
        <dbReference type="ChEBI" id="CHEBI:139095"/>
    </reaction>
    <physiologicalReaction direction="left-to-right" evidence="10">
        <dbReference type="Rhea" id="RHEA:81460"/>
    </physiologicalReaction>
</comment>
<comment type="function">
    <text evidence="12 14">Excises uracil residues from the DNA which can arise as a result of misincorporation of dUMP residues by DNA polymerase or due to deamination of cytosine.</text>
</comment>
<dbReference type="Gene3D" id="3.40.470.10">
    <property type="entry name" value="Uracil-DNA glycosylase-like domain"/>
    <property type="match status" value="1"/>
</dbReference>
<feature type="region of interest" description="Disordered" evidence="15">
    <location>
        <begin position="1"/>
        <end position="69"/>
    </location>
</feature>
<reference evidence="19" key="3">
    <citation type="journal article" date="2016" name="Gigascience">
        <title>De novo construction of an expanded transcriptome assembly for the western tarnished plant bug, Lygus hesperus.</title>
        <authorList>
            <person name="Tassone E.E."/>
            <person name="Geib S.M."/>
            <person name="Hall B."/>
            <person name="Fabrick J.A."/>
            <person name="Brent C.S."/>
            <person name="Hull J.J."/>
        </authorList>
    </citation>
    <scope>NUCLEOTIDE SEQUENCE</scope>
</reference>
<dbReference type="NCBIfam" id="TIGR00628">
    <property type="entry name" value="ung"/>
    <property type="match status" value="1"/>
</dbReference>
<keyword evidence="3 12" id="KW-0227">DNA damage</keyword>
<dbReference type="GO" id="GO:0097510">
    <property type="term" value="P:base-excision repair, AP site formation via deaminated base removal"/>
    <property type="evidence" value="ECO:0007669"/>
    <property type="project" value="TreeGrafter"/>
</dbReference>
<dbReference type="AlphaFoldDB" id="A0A0A9WK06"/>
<keyword evidence="5" id="KW-0007">Acetylation</keyword>
<dbReference type="NCBIfam" id="NF003592">
    <property type="entry name" value="PRK05254.1-5"/>
    <property type="match status" value="1"/>
</dbReference>
<gene>
    <name evidence="18" type="primary">UNG_1</name>
    <name evidence="17" type="synonym">UNG_0</name>
    <name evidence="17" type="ORF">CM83_41380</name>
    <name evidence="18" type="ORF">CM83_41381</name>
    <name evidence="19" type="ORF">g.47932</name>
</gene>
<dbReference type="PANTHER" id="PTHR11264:SF0">
    <property type="entry name" value="URACIL-DNA GLYCOSYLASE"/>
    <property type="match status" value="1"/>
</dbReference>
<dbReference type="GO" id="GO:0005654">
    <property type="term" value="C:nucleoplasm"/>
    <property type="evidence" value="ECO:0007669"/>
    <property type="project" value="UniProtKB-ARBA"/>
</dbReference>
<feature type="active site" description="Proton acceptor" evidence="12 13">
    <location>
        <position position="182"/>
    </location>
</feature>
<evidence type="ECO:0000256" key="8">
    <source>
        <dbReference type="ARBA" id="ARBA00023242"/>
    </source>
</evidence>
<dbReference type="InterPro" id="IPR002043">
    <property type="entry name" value="UDG_fam1"/>
</dbReference>
<comment type="similarity">
    <text evidence="1 12 14">Belongs to the uracil-DNA glycosylase (UDG) superfamily. UNG family.</text>
</comment>
<accession>A0A0A9WK06</accession>
<comment type="catalytic activity">
    <reaction evidence="9">
        <text>a 2'-deoxyuridine in double-stranded DNA + H2O = a 2'-deoxyribose 5'-monophosphate in double-stranded DNA + uracil</text>
        <dbReference type="Rhea" id="RHEA:81455"/>
        <dbReference type="Rhea" id="RHEA-COMP:14231"/>
        <dbReference type="Rhea" id="RHEA-COMP:17071"/>
        <dbReference type="ChEBI" id="CHEBI:15377"/>
        <dbReference type="ChEBI" id="CHEBI:17568"/>
        <dbReference type="ChEBI" id="CHEBI:133902"/>
        <dbReference type="ChEBI" id="CHEBI:139095"/>
    </reaction>
    <physiologicalReaction direction="left-to-right" evidence="9">
        <dbReference type="Rhea" id="RHEA:81456"/>
    </physiologicalReaction>
</comment>
<evidence type="ECO:0000256" key="11">
    <source>
        <dbReference type="ARBA" id="ARBA00064140"/>
    </source>
</evidence>
<feature type="domain" description="Uracil-DNA glycosylase-like" evidence="16">
    <location>
        <begin position="167"/>
        <end position="328"/>
    </location>
</feature>
<comment type="catalytic activity">
    <reaction evidence="12 14">
        <text>Hydrolyzes single-stranded DNA or mismatched double-stranded DNA and polynucleotides, releasing free uracil.</text>
        <dbReference type="EC" id="3.2.2.27"/>
    </reaction>
</comment>
<evidence type="ECO:0000256" key="9">
    <source>
        <dbReference type="ARBA" id="ARBA00052069"/>
    </source>
</evidence>
<evidence type="ECO:0000313" key="18">
    <source>
        <dbReference type="EMBL" id="JAG05180.1"/>
    </source>
</evidence>
<dbReference type="FunFam" id="3.40.470.10:FF:000004">
    <property type="entry name" value="Uracil-DNA glycosylase"/>
    <property type="match status" value="1"/>
</dbReference>
<comment type="subcellular location">
    <subcellularLocation>
        <location evidence="12">Mitochondrion</location>
    </subcellularLocation>
    <subcellularLocation>
        <location evidence="12">Nucleus</location>
    </subcellularLocation>
</comment>
<evidence type="ECO:0000256" key="15">
    <source>
        <dbReference type="SAM" id="MobiDB-lite"/>
    </source>
</evidence>
<dbReference type="EMBL" id="GDHC01008860">
    <property type="protein sequence ID" value="JAQ09769.1"/>
    <property type="molecule type" value="Transcribed_RNA"/>
</dbReference>
<name>A0A0A9WK06_LYGHE</name>
<dbReference type="InterPro" id="IPR005122">
    <property type="entry name" value="Uracil-DNA_glycosylase-like"/>
</dbReference>
<feature type="compositionally biased region" description="Basic and acidic residues" evidence="15">
    <location>
        <begin position="43"/>
        <end position="54"/>
    </location>
</feature>
<dbReference type="EMBL" id="GBHO01038425">
    <property type="protein sequence ID" value="JAG05179.1"/>
    <property type="molecule type" value="Transcribed_RNA"/>
</dbReference>
<reference evidence="18" key="1">
    <citation type="journal article" date="2014" name="PLoS ONE">
        <title>Transcriptome-Based Identification of ABC Transporters in the Western Tarnished Plant Bug Lygus hesperus.</title>
        <authorList>
            <person name="Hull J.J."/>
            <person name="Chaney K."/>
            <person name="Geib S.M."/>
            <person name="Fabrick J.A."/>
            <person name="Brent C.S."/>
            <person name="Walsh D."/>
            <person name="Lavine L.C."/>
        </authorList>
    </citation>
    <scope>NUCLEOTIDE SEQUENCE</scope>
</reference>
<dbReference type="PANTHER" id="PTHR11264">
    <property type="entry name" value="URACIL-DNA GLYCOSYLASE"/>
    <property type="match status" value="1"/>
</dbReference>
<dbReference type="PROSITE" id="PS00130">
    <property type="entry name" value="U_DNA_GLYCOSYLASE"/>
    <property type="match status" value="1"/>
</dbReference>
<dbReference type="CDD" id="cd10027">
    <property type="entry name" value="UDG-F1-like"/>
    <property type="match status" value="1"/>
</dbReference>
<evidence type="ECO:0000256" key="6">
    <source>
        <dbReference type="ARBA" id="ARBA00023128"/>
    </source>
</evidence>
<evidence type="ECO:0000259" key="16">
    <source>
        <dbReference type="SMART" id="SM00986"/>
    </source>
</evidence>